<accession>A0ACC2TZ39</accession>
<proteinExistence type="predicted"/>
<name>A0ACC2TZ39_9FUNG</name>
<gene>
    <name evidence="1" type="ORF">DSO57_1029610</name>
</gene>
<protein>
    <submittedName>
        <fullName evidence="1">Uncharacterized protein</fullName>
    </submittedName>
</protein>
<keyword evidence="2" id="KW-1185">Reference proteome</keyword>
<sequence>MKFICLAAWLLGTDARTLEASIKPHSEVASLQSHKNNFTVVDSQGKQDVTPESHLRRRSDTSSGDYFKKYHSYGTIKSTLHNWAAKHPKIATFIPSIGKTHEGRDIFAFKIATKGNSQRKRSIWFNGGQHAREWIAPAAVTYIIHRMLQDANTPIIKKLLDSFEFHFTPLANPDGYEFSQLPFYRMWRKNRRSNGDGTFGVDLNRNWDEHWKSSSEPTLKDTYPGPSPHSEPEVQALANYALSIPRGYGYIDFHSFGQLILRNWLWSDKPSPNEDVLVELSKAVQQAFSEQGQKYTINTARDLGIASGSMIDWVAEKAHFVSLLIELVPSRDQKRYSSFHLQENLILNCSKGAYAASLAFSKFLLEHPNISPQTTNRLSNQNPGSKEPISPKPEGEIQPTILPTKTHNANSQEPKSPAHDSPPEASLSRSTQTDDLPNKKGSTLQEQKPPKPTKPNLPNTSSASAIPGNLSNKEHLAPNPHRDKPSGPPEAILPTRNRIPEADHSHPPRLNLPTNTPRTITQPPIPNATNNFSGPLNKTTSTKSNQAQIVSPTFYIIVFLYGLIV</sequence>
<reference evidence="1" key="1">
    <citation type="submission" date="2022-04" db="EMBL/GenBank/DDBJ databases">
        <title>Genome of the entomopathogenic fungus Entomophthora muscae.</title>
        <authorList>
            <person name="Elya C."/>
            <person name="Lovett B.R."/>
            <person name="Lee E."/>
            <person name="Macias A.M."/>
            <person name="Hajek A.E."/>
            <person name="De Bivort B.L."/>
            <person name="Kasson M.T."/>
            <person name="De Fine Licht H.H."/>
            <person name="Stajich J.E."/>
        </authorList>
    </citation>
    <scope>NUCLEOTIDE SEQUENCE</scope>
    <source>
        <strain evidence="1">Berkeley</strain>
    </source>
</reference>
<dbReference type="Proteomes" id="UP001165960">
    <property type="component" value="Unassembled WGS sequence"/>
</dbReference>
<comment type="caution">
    <text evidence="1">The sequence shown here is derived from an EMBL/GenBank/DDBJ whole genome shotgun (WGS) entry which is preliminary data.</text>
</comment>
<dbReference type="EMBL" id="QTSX02001617">
    <property type="protein sequence ID" value="KAJ9080005.1"/>
    <property type="molecule type" value="Genomic_DNA"/>
</dbReference>
<organism evidence="1 2">
    <name type="scientific">Entomophthora muscae</name>
    <dbReference type="NCBI Taxonomy" id="34485"/>
    <lineage>
        <taxon>Eukaryota</taxon>
        <taxon>Fungi</taxon>
        <taxon>Fungi incertae sedis</taxon>
        <taxon>Zoopagomycota</taxon>
        <taxon>Entomophthoromycotina</taxon>
        <taxon>Entomophthoromycetes</taxon>
        <taxon>Entomophthorales</taxon>
        <taxon>Entomophthoraceae</taxon>
        <taxon>Entomophthora</taxon>
    </lineage>
</organism>
<evidence type="ECO:0000313" key="1">
    <source>
        <dbReference type="EMBL" id="KAJ9080005.1"/>
    </source>
</evidence>
<evidence type="ECO:0000313" key="2">
    <source>
        <dbReference type="Proteomes" id="UP001165960"/>
    </source>
</evidence>